<dbReference type="EMBL" id="HBGU01046672">
    <property type="protein sequence ID" value="CAD9482793.1"/>
    <property type="molecule type" value="Transcribed_RNA"/>
</dbReference>
<dbReference type="PANTHER" id="PTHR22872:SF2">
    <property type="entry name" value="INHIBITOR OF BRUTON TYROSINE KINASE"/>
    <property type="match status" value="1"/>
</dbReference>
<organism evidence="3">
    <name type="scientific">Haptolina brevifila</name>
    <dbReference type="NCBI Taxonomy" id="156173"/>
    <lineage>
        <taxon>Eukaryota</taxon>
        <taxon>Haptista</taxon>
        <taxon>Haptophyta</taxon>
        <taxon>Prymnesiophyceae</taxon>
        <taxon>Prymnesiales</taxon>
        <taxon>Prymnesiaceae</taxon>
        <taxon>Haptolina</taxon>
    </lineage>
</organism>
<keyword evidence="1" id="KW-0677">Repeat</keyword>
<name>A0A7S2H7P8_9EUKA</name>
<dbReference type="Pfam" id="PF00415">
    <property type="entry name" value="RCC1"/>
    <property type="match status" value="1"/>
</dbReference>
<dbReference type="AlphaFoldDB" id="A0A7S2H7P8"/>
<dbReference type="InterPro" id="IPR009091">
    <property type="entry name" value="RCC1/BLIP-II"/>
</dbReference>
<dbReference type="Gene3D" id="2.130.10.30">
    <property type="entry name" value="Regulator of chromosome condensation 1/beta-lactamase-inhibitor protein II"/>
    <property type="match status" value="1"/>
</dbReference>
<dbReference type="PANTHER" id="PTHR22872">
    <property type="entry name" value="BTK-BINDING PROTEIN-RELATED"/>
    <property type="match status" value="1"/>
</dbReference>
<reference evidence="3" key="1">
    <citation type="submission" date="2021-01" db="EMBL/GenBank/DDBJ databases">
        <authorList>
            <person name="Corre E."/>
            <person name="Pelletier E."/>
            <person name="Niang G."/>
            <person name="Scheremetjew M."/>
            <person name="Finn R."/>
            <person name="Kale V."/>
            <person name="Holt S."/>
            <person name="Cochrane G."/>
            <person name="Meng A."/>
            <person name="Brown T."/>
            <person name="Cohen L."/>
        </authorList>
    </citation>
    <scope>NUCLEOTIDE SEQUENCE</scope>
    <source>
        <strain evidence="3">UTEX LB 985</strain>
    </source>
</reference>
<sequence>MGDLVHERVLQAVCSDYHNGAITAMGELWVWGCAVYGKLGFMPSEACAGFADGTPYEPRPTRVGGGLRGRRVVQALCSSVHTAAVTADGGLWTWGSTLYGSLGYPPTAAMPVDANNFPYQPSPTAVHLPGPSVRVIRLVCQVFEPPTDDTLCPCSTKSCSVVLASTGLVYTYGLADDGGLGYEPLPQMATTVIGGYSRKCQWRPRLVDKRWCLNGGRREPSQWSDAELQMLLRQVAITPTSTLIIASPTAASSAVASQSAASPGRVR</sequence>
<feature type="repeat" description="RCC1" evidence="2">
    <location>
        <begin position="26"/>
        <end position="88"/>
    </location>
</feature>
<proteinExistence type="predicted"/>
<dbReference type="InterPro" id="IPR000408">
    <property type="entry name" value="Reg_chr_condens"/>
</dbReference>
<protein>
    <submittedName>
        <fullName evidence="3">Uncharacterized protein</fullName>
    </submittedName>
</protein>
<evidence type="ECO:0000313" key="3">
    <source>
        <dbReference type="EMBL" id="CAD9482793.1"/>
    </source>
</evidence>
<evidence type="ECO:0000256" key="2">
    <source>
        <dbReference type="PROSITE-ProRule" id="PRU00235"/>
    </source>
</evidence>
<accession>A0A7S2H7P8</accession>
<dbReference type="InterPro" id="IPR051625">
    <property type="entry name" value="Signaling_Regulatory_Domain"/>
</dbReference>
<dbReference type="SUPFAM" id="SSF50985">
    <property type="entry name" value="RCC1/BLIP-II"/>
    <property type="match status" value="1"/>
</dbReference>
<evidence type="ECO:0000256" key="1">
    <source>
        <dbReference type="ARBA" id="ARBA00022737"/>
    </source>
</evidence>
<gene>
    <name evidence="3" type="ORF">CBRE1094_LOCUS25421</name>
</gene>
<dbReference type="PROSITE" id="PS50012">
    <property type="entry name" value="RCC1_3"/>
    <property type="match status" value="1"/>
</dbReference>